<dbReference type="InterPro" id="IPR006224">
    <property type="entry name" value="PsdUridine_synth_RluA-like_CS"/>
</dbReference>
<keyword evidence="3" id="KW-0819">tRNA processing</keyword>
<evidence type="ECO:0000256" key="9">
    <source>
        <dbReference type="ARBA" id="ARBA00038945"/>
    </source>
</evidence>
<evidence type="ECO:0000256" key="14">
    <source>
        <dbReference type="ARBA" id="ARBA00042883"/>
    </source>
</evidence>
<evidence type="ECO:0000256" key="8">
    <source>
        <dbReference type="ARBA" id="ARBA00038944"/>
    </source>
</evidence>
<keyword evidence="4" id="KW-0413">Isomerase</keyword>
<evidence type="ECO:0000256" key="12">
    <source>
        <dbReference type="ARBA" id="ARBA00042372"/>
    </source>
</evidence>
<comment type="similarity">
    <text evidence="1">Belongs to the pseudouridine synthase RluA family.</text>
</comment>
<dbReference type="Proteomes" id="UP001595384">
    <property type="component" value="Unassembled WGS sequence"/>
</dbReference>
<comment type="function">
    <text evidence="7">Dual specificity enzyme that catalyzes the synthesis of pseudouridine from uracil-746 in 23S ribosomal RNA and from uracil-32 in the anticodon stem and loop of transfer RNAs.</text>
</comment>
<dbReference type="PROSITE" id="PS01129">
    <property type="entry name" value="PSI_RLU"/>
    <property type="match status" value="1"/>
</dbReference>
<evidence type="ECO:0000256" key="11">
    <source>
        <dbReference type="ARBA" id="ARBA00041266"/>
    </source>
</evidence>
<dbReference type="InterPro" id="IPR006145">
    <property type="entry name" value="PsdUridine_synth_RsuA/RluA"/>
</dbReference>
<dbReference type="Pfam" id="PF00849">
    <property type="entry name" value="PseudoU_synth_2"/>
    <property type="match status" value="1"/>
</dbReference>
<dbReference type="Gene3D" id="3.30.2350.10">
    <property type="entry name" value="Pseudouridine synthase"/>
    <property type="match status" value="1"/>
</dbReference>
<dbReference type="PANTHER" id="PTHR21600:SF91">
    <property type="entry name" value="DUAL-SPECIFICITY RNA PSEUDOURIDINE SYNTHASE RLUA"/>
    <property type="match status" value="1"/>
</dbReference>
<keyword evidence="18" id="KW-1185">Reference proteome</keyword>
<reference evidence="18" key="1">
    <citation type="journal article" date="2019" name="Int. J. Syst. Evol. Microbiol.">
        <title>The Global Catalogue of Microorganisms (GCM) 10K type strain sequencing project: providing services to taxonomists for standard genome sequencing and annotation.</title>
        <authorList>
            <consortium name="The Broad Institute Genomics Platform"/>
            <consortium name="The Broad Institute Genome Sequencing Center for Infectious Disease"/>
            <person name="Wu L."/>
            <person name="Ma J."/>
        </authorList>
    </citation>
    <scope>NUCLEOTIDE SEQUENCE [LARGE SCALE GENOMIC DNA]</scope>
    <source>
        <strain evidence="18">KCTC 62784</strain>
    </source>
</reference>
<evidence type="ECO:0000256" key="15">
    <source>
        <dbReference type="ARBA" id="ARBA00043143"/>
    </source>
</evidence>
<dbReference type="CDD" id="cd02869">
    <property type="entry name" value="PseudoU_synth_RluA_like"/>
    <property type="match status" value="1"/>
</dbReference>
<proteinExistence type="inferred from homology"/>
<protein>
    <recommendedName>
        <fullName evidence="10">Dual-specificity RNA pseudouridine synthase RluA</fullName>
        <ecNumber evidence="8">5.4.99.28</ecNumber>
        <ecNumber evidence="9">5.4.99.29</ecNumber>
    </recommendedName>
    <alternativeName>
        <fullName evidence="11">23S rRNA pseudouridine(746) synthase</fullName>
    </alternativeName>
    <alternativeName>
        <fullName evidence="14">Ribosomal large subunit pseudouridine synthase A</fullName>
    </alternativeName>
    <alternativeName>
        <fullName evidence="13">rRNA pseudouridylate synthase A</fullName>
    </alternativeName>
    <alternativeName>
        <fullName evidence="15">rRNA-uridine isomerase A</fullName>
    </alternativeName>
    <alternativeName>
        <fullName evidence="12">tRNA pseudouridine(32) synthase</fullName>
    </alternativeName>
</protein>
<evidence type="ECO:0000259" key="16">
    <source>
        <dbReference type="Pfam" id="PF00849"/>
    </source>
</evidence>
<evidence type="ECO:0000256" key="10">
    <source>
        <dbReference type="ARBA" id="ARBA00039988"/>
    </source>
</evidence>
<evidence type="ECO:0000256" key="2">
    <source>
        <dbReference type="ARBA" id="ARBA00022552"/>
    </source>
</evidence>
<evidence type="ECO:0000256" key="6">
    <source>
        <dbReference type="ARBA" id="ARBA00036916"/>
    </source>
</evidence>
<gene>
    <name evidence="17" type="ORF">ACFODT_05090</name>
</gene>
<evidence type="ECO:0000256" key="4">
    <source>
        <dbReference type="ARBA" id="ARBA00023235"/>
    </source>
</evidence>
<evidence type="ECO:0000256" key="1">
    <source>
        <dbReference type="ARBA" id="ARBA00010876"/>
    </source>
</evidence>
<keyword evidence="2" id="KW-0698">rRNA processing</keyword>
<evidence type="ECO:0000256" key="3">
    <source>
        <dbReference type="ARBA" id="ARBA00022694"/>
    </source>
</evidence>
<evidence type="ECO:0000256" key="7">
    <source>
        <dbReference type="ARBA" id="ARBA00037305"/>
    </source>
</evidence>
<comment type="catalytic activity">
    <reaction evidence="5">
        <text>uridine(32) in tRNA = pseudouridine(32) in tRNA</text>
        <dbReference type="Rhea" id="RHEA:42544"/>
        <dbReference type="Rhea" id="RHEA-COMP:10107"/>
        <dbReference type="Rhea" id="RHEA-COMP:10108"/>
        <dbReference type="ChEBI" id="CHEBI:65314"/>
        <dbReference type="ChEBI" id="CHEBI:65315"/>
        <dbReference type="EC" id="5.4.99.28"/>
    </reaction>
</comment>
<dbReference type="EMBL" id="JBHRSE010000035">
    <property type="protein sequence ID" value="MFC3023194.1"/>
    <property type="molecule type" value="Genomic_DNA"/>
</dbReference>
<evidence type="ECO:0000313" key="18">
    <source>
        <dbReference type="Proteomes" id="UP001595384"/>
    </source>
</evidence>
<dbReference type="SUPFAM" id="SSF55120">
    <property type="entry name" value="Pseudouridine synthase"/>
    <property type="match status" value="1"/>
</dbReference>
<dbReference type="RefSeq" id="WP_123016916.1">
    <property type="nucleotide sequence ID" value="NZ_AP024911.1"/>
</dbReference>
<comment type="caution">
    <text evidence="17">The sequence shown here is derived from an EMBL/GenBank/DDBJ whole genome shotgun (WGS) entry which is preliminary data.</text>
</comment>
<dbReference type="InterPro" id="IPR050188">
    <property type="entry name" value="RluA_PseudoU_synthase"/>
</dbReference>
<accession>A0ABV7C9W7</accession>
<sequence length="244" mass="28150">MAMTEYTPPTEPWIEVVYEDDNLLAVNKPAGLLSVPGRLPEHYDSMWSRVVERDPDIQVIHRLDMATSGLMLLAKDKASESALKKQFQYRLTHKIYYARVWGHPPQQGEVDRPLICDWPNRPRQKVCEEHGKPSLTHYQVVEYEEHTSVVRLLPVTGRSHQIRVHMQVIGHPIVGDEFYAHADAFAWSDRLQLHAAELSYYHPASQQLESLFVPCDFYPQASACIFEHFTPSAELPDYKMLPKC</sequence>
<feature type="domain" description="Pseudouridine synthase RsuA/RluA-like" evidence="16">
    <location>
        <begin position="22"/>
        <end position="167"/>
    </location>
</feature>
<evidence type="ECO:0000313" key="17">
    <source>
        <dbReference type="EMBL" id="MFC3023194.1"/>
    </source>
</evidence>
<dbReference type="EC" id="5.4.99.29" evidence="9"/>
<comment type="catalytic activity">
    <reaction evidence="6">
        <text>uridine(746) in 23S rRNA = pseudouridine(746) in 23S rRNA</text>
        <dbReference type="Rhea" id="RHEA:42548"/>
        <dbReference type="Rhea" id="RHEA-COMP:10109"/>
        <dbReference type="Rhea" id="RHEA-COMP:10110"/>
        <dbReference type="ChEBI" id="CHEBI:65314"/>
        <dbReference type="ChEBI" id="CHEBI:65315"/>
        <dbReference type="EC" id="5.4.99.29"/>
    </reaction>
</comment>
<name>A0ABV7C9W7_9VIBR</name>
<evidence type="ECO:0000256" key="5">
    <source>
        <dbReference type="ARBA" id="ARBA00036184"/>
    </source>
</evidence>
<evidence type="ECO:0000256" key="13">
    <source>
        <dbReference type="ARBA" id="ARBA00042844"/>
    </source>
</evidence>
<dbReference type="EC" id="5.4.99.28" evidence="8"/>
<dbReference type="PANTHER" id="PTHR21600">
    <property type="entry name" value="MITOCHONDRIAL RNA PSEUDOURIDINE SYNTHASE"/>
    <property type="match status" value="1"/>
</dbReference>
<dbReference type="InterPro" id="IPR020103">
    <property type="entry name" value="PsdUridine_synth_cat_dom_sf"/>
</dbReference>
<organism evidence="17 18">
    <name type="scientific">Vibrio zhugei</name>
    <dbReference type="NCBI Taxonomy" id="2479546"/>
    <lineage>
        <taxon>Bacteria</taxon>
        <taxon>Pseudomonadati</taxon>
        <taxon>Pseudomonadota</taxon>
        <taxon>Gammaproteobacteria</taxon>
        <taxon>Vibrionales</taxon>
        <taxon>Vibrionaceae</taxon>
        <taxon>Vibrio</taxon>
    </lineage>
</organism>